<dbReference type="PROSITE" id="PS50293">
    <property type="entry name" value="TPR_REGION"/>
    <property type="match status" value="1"/>
</dbReference>
<keyword evidence="2 4" id="KW-0802">TPR repeat</keyword>
<keyword evidence="3" id="KW-0793">Thylakoid</keyword>
<dbReference type="RefSeq" id="WP_236890999.1">
    <property type="nucleotide sequence ID" value="NZ_AP024488.1"/>
</dbReference>
<evidence type="ECO:0000256" key="2">
    <source>
        <dbReference type="ARBA" id="ARBA00022803"/>
    </source>
</evidence>
<evidence type="ECO:0000256" key="3">
    <source>
        <dbReference type="ARBA" id="ARBA00023078"/>
    </source>
</evidence>
<organism evidence="6 7">
    <name type="scientific">Desulfoluna limicola</name>
    <dbReference type="NCBI Taxonomy" id="2810562"/>
    <lineage>
        <taxon>Bacteria</taxon>
        <taxon>Pseudomonadati</taxon>
        <taxon>Thermodesulfobacteriota</taxon>
        <taxon>Desulfobacteria</taxon>
        <taxon>Desulfobacterales</taxon>
        <taxon>Desulfolunaceae</taxon>
        <taxon>Desulfoluna</taxon>
    </lineage>
</organism>
<keyword evidence="7" id="KW-1185">Reference proteome</keyword>
<gene>
    <name evidence="6" type="ORF">DSLASN_03310</name>
</gene>
<evidence type="ECO:0000313" key="7">
    <source>
        <dbReference type="Proteomes" id="UP001320148"/>
    </source>
</evidence>
<name>A0ABM7PC14_9BACT</name>
<sequence>MTDKENTSENPVQTRTSPILLTLTLVIGFLLGVAFSAWKLKDPDYASAPPQGTTKLAQMAEALEAQVAKDPKNANLLARLGNTYFDTNQYPKAIDAYMRSIAIDPSNTNVLTDLGIMYRRNNQPQEAIASFEAAIAVNPEHENAYLNKGIVLMYDLDNREEAIKTWETLRDINPLAMAGNQSIDELITHFQDGHDSEGKK</sequence>
<dbReference type="PROSITE" id="PS50005">
    <property type="entry name" value="TPR"/>
    <property type="match status" value="2"/>
</dbReference>
<dbReference type="Pfam" id="PF13371">
    <property type="entry name" value="TPR_9"/>
    <property type="match status" value="1"/>
</dbReference>
<evidence type="ECO:0008006" key="8">
    <source>
        <dbReference type="Google" id="ProtNLM"/>
    </source>
</evidence>
<dbReference type="SMART" id="SM00028">
    <property type="entry name" value="TPR"/>
    <property type="match status" value="3"/>
</dbReference>
<keyword evidence="5" id="KW-0812">Transmembrane</keyword>
<evidence type="ECO:0000313" key="6">
    <source>
        <dbReference type="EMBL" id="BCS94699.1"/>
    </source>
</evidence>
<evidence type="ECO:0000256" key="1">
    <source>
        <dbReference type="ARBA" id="ARBA00022737"/>
    </source>
</evidence>
<feature type="repeat" description="TPR" evidence="4">
    <location>
        <begin position="74"/>
        <end position="107"/>
    </location>
</feature>
<evidence type="ECO:0000256" key="5">
    <source>
        <dbReference type="SAM" id="Phobius"/>
    </source>
</evidence>
<evidence type="ECO:0000256" key="4">
    <source>
        <dbReference type="PROSITE-ProRule" id="PRU00339"/>
    </source>
</evidence>
<dbReference type="PANTHER" id="PTHR44943">
    <property type="entry name" value="CELLULOSE SYNTHASE OPERON PROTEIN C"/>
    <property type="match status" value="1"/>
</dbReference>
<keyword evidence="1" id="KW-0677">Repeat</keyword>
<dbReference type="EMBL" id="AP024488">
    <property type="protein sequence ID" value="BCS94699.1"/>
    <property type="molecule type" value="Genomic_DNA"/>
</dbReference>
<feature type="repeat" description="TPR" evidence="4">
    <location>
        <begin position="108"/>
        <end position="141"/>
    </location>
</feature>
<dbReference type="SUPFAM" id="SSF48452">
    <property type="entry name" value="TPR-like"/>
    <property type="match status" value="1"/>
</dbReference>
<dbReference type="Proteomes" id="UP001320148">
    <property type="component" value="Chromosome"/>
</dbReference>
<accession>A0ABM7PC14</accession>
<dbReference type="InterPro" id="IPR051685">
    <property type="entry name" value="Ycf3/AcsC/BcsC/TPR_MFPF"/>
</dbReference>
<dbReference type="InterPro" id="IPR011990">
    <property type="entry name" value="TPR-like_helical_dom_sf"/>
</dbReference>
<reference evidence="6 7" key="1">
    <citation type="submission" date="2021-02" db="EMBL/GenBank/DDBJ databases">
        <title>Complete genome of Desulfoluna sp. strain ASN36.</title>
        <authorList>
            <person name="Takahashi A."/>
            <person name="Kojima H."/>
            <person name="Fukui M."/>
        </authorList>
    </citation>
    <scope>NUCLEOTIDE SEQUENCE [LARGE SCALE GENOMIC DNA]</scope>
    <source>
        <strain evidence="6 7">ASN36</strain>
    </source>
</reference>
<keyword evidence="5" id="KW-0472">Membrane</keyword>
<dbReference type="InterPro" id="IPR019734">
    <property type="entry name" value="TPR_rpt"/>
</dbReference>
<dbReference type="Gene3D" id="1.25.40.10">
    <property type="entry name" value="Tetratricopeptide repeat domain"/>
    <property type="match status" value="1"/>
</dbReference>
<proteinExistence type="predicted"/>
<keyword evidence="5" id="KW-1133">Transmembrane helix</keyword>
<protein>
    <recommendedName>
        <fullName evidence="8">Tetratricopeptide repeat protein</fullName>
    </recommendedName>
</protein>
<dbReference type="PANTHER" id="PTHR44943:SF9">
    <property type="entry name" value="TPR-REPEAT-CONTAINING PROTEIN"/>
    <property type="match status" value="1"/>
</dbReference>
<feature type="transmembrane region" description="Helical" evidence="5">
    <location>
        <begin position="20"/>
        <end position="38"/>
    </location>
</feature>